<dbReference type="InterPro" id="IPR020008">
    <property type="entry name" value="GlyGly_CTERM"/>
</dbReference>
<feature type="region of interest" description="Disordered" evidence="1">
    <location>
        <begin position="1"/>
        <end position="24"/>
    </location>
</feature>
<dbReference type="NCBIfam" id="TIGR03501">
    <property type="entry name" value="GlyGly_CTERM"/>
    <property type="match status" value="1"/>
</dbReference>
<proteinExistence type="predicted"/>
<accession>A0AAE9MUY4</accession>
<keyword evidence="2" id="KW-0812">Transmembrane</keyword>
<keyword evidence="2" id="KW-0472">Membrane</keyword>
<organism evidence="3 4">
    <name type="scientific">Vibrio campbellii</name>
    <dbReference type="NCBI Taxonomy" id="680"/>
    <lineage>
        <taxon>Bacteria</taxon>
        <taxon>Pseudomonadati</taxon>
        <taxon>Pseudomonadota</taxon>
        <taxon>Gammaproteobacteria</taxon>
        <taxon>Vibrionales</taxon>
        <taxon>Vibrionaceae</taxon>
        <taxon>Vibrio</taxon>
    </lineage>
</organism>
<dbReference type="Proteomes" id="UP001058687">
    <property type="component" value="Chromosome 1"/>
</dbReference>
<dbReference type="EMBL" id="CP050467">
    <property type="protein sequence ID" value="UTZ25876.1"/>
    <property type="molecule type" value="Genomic_DNA"/>
</dbReference>
<evidence type="ECO:0000313" key="3">
    <source>
        <dbReference type="EMBL" id="UTZ25876.1"/>
    </source>
</evidence>
<evidence type="ECO:0000313" key="4">
    <source>
        <dbReference type="Proteomes" id="UP001058687"/>
    </source>
</evidence>
<reference evidence="3" key="1">
    <citation type="submission" date="2020-03" db="EMBL/GenBank/DDBJ databases">
        <title>Five strains of Vibrio campbellii isolated from Mariana Trench.</title>
        <authorList>
            <person name="Liang J."/>
            <person name="Zhang X.-H."/>
        </authorList>
    </citation>
    <scope>NUCLEOTIDE SEQUENCE</scope>
    <source>
        <strain evidence="3">LJC014</strain>
    </source>
</reference>
<gene>
    <name evidence="3" type="ORF">HB761_03360</name>
</gene>
<dbReference type="AlphaFoldDB" id="A0AAE9MUY4"/>
<evidence type="ECO:0000256" key="2">
    <source>
        <dbReference type="SAM" id="Phobius"/>
    </source>
</evidence>
<sequence length="41" mass="4420">MIDVLSNDSDLHNDFGSSGGGGSASYWVLMLLALLGWRHRA</sequence>
<feature type="transmembrane region" description="Helical" evidence="2">
    <location>
        <begin position="20"/>
        <end position="37"/>
    </location>
</feature>
<protein>
    <submittedName>
        <fullName evidence="3">GlyGly-CTERM sorting domain-containing protein</fullName>
    </submittedName>
</protein>
<keyword evidence="2" id="KW-1133">Transmembrane helix</keyword>
<name>A0AAE9MUY4_9VIBR</name>
<evidence type="ECO:0000256" key="1">
    <source>
        <dbReference type="SAM" id="MobiDB-lite"/>
    </source>
</evidence>
<dbReference type="RefSeq" id="WP_255937944.1">
    <property type="nucleotide sequence ID" value="NZ_CP050467.1"/>
</dbReference>